<evidence type="ECO:0008006" key="7">
    <source>
        <dbReference type="Google" id="ProtNLM"/>
    </source>
</evidence>
<name>A0A017TGL9_9BACT</name>
<dbReference type="InterPro" id="IPR046373">
    <property type="entry name" value="Acyl-CoA_Oxase/DH_mid-dom_sf"/>
</dbReference>
<proteinExistence type="inferred from homology"/>
<dbReference type="eggNOG" id="COG1960">
    <property type="taxonomic scope" value="Bacteria"/>
</dbReference>
<dbReference type="SUPFAM" id="SSF47203">
    <property type="entry name" value="Acyl-CoA dehydrogenase C-terminal domain-like"/>
    <property type="match status" value="1"/>
</dbReference>
<keyword evidence="1" id="KW-0560">Oxidoreductase</keyword>
<dbReference type="InterPro" id="IPR037069">
    <property type="entry name" value="AcylCoA_DH/ox_N_sf"/>
</dbReference>
<evidence type="ECO:0000256" key="1">
    <source>
        <dbReference type="ARBA" id="ARBA00023002"/>
    </source>
</evidence>
<dbReference type="GO" id="GO:0050660">
    <property type="term" value="F:flavin adenine dinucleotide binding"/>
    <property type="evidence" value="ECO:0007669"/>
    <property type="project" value="InterPro"/>
</dbReference>
<organism evidence="5 6">
    <name type="scientific">Chondromyces apiculatus DSM 436</name>
    <dbReference type="NCBI Taxonomy" id="1192034"/>
    <lineage>
        <taxon>Bacteria</taxon>
        <taxon>Pseudomonadati</taxon>
        <taxon>Myxococcota</taxon>
        <taxon>Polyangia</taxon>
        <taxon>Polyangiales</taxon>
        <taxon>Polyangiaceae</taxon>
        <taxon>Chondromyces</taxon>
    </lineage>
</organism>
<dbReference type="EMBL" id="ASRX01000008">
    <property type="protein sequence ID" value="EYF07751.1"/>
    <property type="molecule type" value="Genomic_DNA"/>
</dbReference>
<evidence type="ECO:0000256" key="2">
    <source>
        <dbReference type="ARBA" id="ARBA00049661"/>
    </source>
</evidence>
<dbReference type="Gene3D" id="2.40.110.10">
    <property type="entry name" value="Butyryl-CoA Dehydrogenase, subunit A, domain 2"/>
    <property type="match status" value="1"/>
</dbReference>
<dbReference type="InterPro" id="IPR009100">
    <property type="entry name" value="AcylCoA_DH/oxidase_NM_dom_sf"/>
</dbReference>
<dbReference type="GO" id="GO:0005737">
    <property type="term" value="C:cytoplasm"/>
    <property type="evidence" value="ECO:0007669"/>
    <property type="project" value="TreeGrafter"/>
</dbReference>
<dbReference type="GO" id="GO:0033539">
    <property type="term" value="P:fatty acid beta-oxidation using acyl-CoA dehydrogenase"/>
    <property type="evidence" value="ECO:0007669"/>
    <property type="project" value="TreeGrafter"/>
</dbReference>
<dbReference type="InterPro" id="IPR036250">
    <property type="entry name" value="AcylCo_DH-like_C"/>
</dbReference>
<comment type="similarity">
    <text evidence="2">Belongs to the HpaH/HsaA monooxygenase family.</text>
</comment>
<dbReference type="Gene3D" id="1.10.540.10">
    <property type="entry name" value="Acyl-CoA dehydrogenase/oxidase, N-terminal domain"/>
    <property type="match status" value="1"/>
</dbReference>
<dbReference type="GO" id="GO:0003995">
    <property type="term" value="F:acyl-CoA dehydrogenase activity"/>
    <property type="evidence" value="ECO:0007669"/>
    <property type="project" value="TreeGrafter"/>
</dbReference>
<sequence>MDDHPRSPTRLSLLAAVDRVGAIAAQHAHASEEARTLVPEVVAALRESGLLAIAIPREFGGMECDPLLQAEVFEAMARADTSAGWCLMISALSAAMAAAYLPDEGARAIFPSPAMPSSVCVAGFRVPTGTARQVAGGYRVEGRWPFGSGIRHADWIFTAALVPAEREGDPPRMIDVAIPAADVHIEDTWHVAGLRGSGSEHYRLKDAFVPDAFTCPAPTAPPRRGGPLYRLPMLALVAPGHAGFVLGAAQRALDEITAVAPHRIKAWPQTPLGAHPAFQMDLGRAAVKLRAARAYTVDVLGSTWDRICSGENLSQADWVAIRTLTTYTTEIAAEVGTFAYHAGGASALYATSPLQRCFRDLHAATQHIAATDDAYEFAGRHLLGMPEPFQPMILPRDHAP</sequence>
<comment type="caution">
    <text evidence="5">The sequence shown here is derived from an EMBL/GenBank/DDBJ whole genome shotgun (WGS) entry which is preliminary data.</text>
</comment>
<dbReference type="PANTHER" id="PTHR48083">
    <property type="entry name" value="MEDIUM-CHAIN SPECIFIC ACYL-COA DEHYDROGENASE, MITOCHONDRIAL-RELATED"/>
    <property type="match status" value="1"/>
</dbReference>
<keyword evidence="6" id="KW-1185">Reference proteome</keyword>
<evidence type="ECO:0000313" key="6">
    <source>
        <dbReference type="Proteomes" id="UP000019678"/>
    </source>
</evidence>
<accession>A0A017TGL9</accession>
<dbReference type="SUPFAM" id="SSF56645">
    <property type="entry name" value="Acyl-CoA dehydrogenase NM domain-like"/>
    <property type="match status" value="1"/>
</dbReference>
<dbReference type="STRING" id="1192034.CAP_8252"/>
<feature type="domain" description="Acyl-CoA dehydrogenase/oxidase N-terminal" evidence="3">
    <location>
        <begin position="25"/>
        <end position="95"/>
    </location>
</feature>
<dbReference type="InterPro" id="IPR050741">
    <property type="entry name" value="Acyl-CoA_dehydrogenase"/>
</dbReference>
<dbReference type="PIRSF" id="PIRSF016578">
    <property type="entry name" value="HsaA"/>
    <property type="match status" value="1"/>
</dbReference>
<feature type="domain" description="Acyl-CoA dehydrogenase C-terminal" evidence="4">
    <location>
        <begin position="240"/>
        <end position="370"/>
    </location>
</feature>
<dbReference type="Pfam" id="PF08028">
    <property type="entry name" value="Acyl-CoA_dh_2"/>
    <property type="match status" value="1"/>
</dbReference>
<protein>
    <recommendedName>
        <fullName evidence="7">Pigment protein</fullName>
    </recommendedName>
</protein>
<dbReference type="OrthoDB" id="2986495at2"/>
<dbReference type="Pfam" id="PF02771">
    <property type="entry name" value="Acyl-CoA_dh_N"/>
    <property type="match status" value="1"/>
</dbReference>
<dbReference type="InterPro" id="IPR013786">
    <property type="entry name" value="AcylCoA_DH/ox_N"/>
</dbReference>
<evidence type="ECO:0000259" key="4">
    <source>
        <dbReference type="Pfam" id="PF08028"/>
    </source>
</evidence>
<dbReference type="Proteomes" id="UP000019678">
    <property type="component" value="Unassembled WGS sequence"/>
</dbReference>
<dbReference type="Gene3D" id="1.20.140.10">
    <property type="entry name" value="Butyryl-CoA Dehydrogenase, subunit A, domain 3"/>
    <property type="match status" value="1"/>
</dbReference>
<dbReference type="PANTHER" id="PTHR48083:SF5">
    <property type="entry name" value="NRGC PROTEIN"/>
    <property type="match status" value="1"/>
</dbReference>
<dbReference type="InterPro" id="IPR013107">
    <property type="entry name" value="Acyl-CoA_DH_C"/>
</dbReference>
<evidence type="ECO:0000259" key="3">
    <source>
        <dbReference type="Pfam" id="PF02771"/>
    </source>
</evidence>
<gene>
    <name evidence="5" type="ORF">CAP_8252</name>
</gene>
<dbReference type="AlphaFoldDB" id="A0A017TGL9"/>
<reference evidence="5 6" key="1">
    <citation type="submission" date="2013-05" db="EMBL/GenBank/DDBJ databases">
        <title>Genome assembly of Chondromyces apiculatus DSM 436.</title>
        <authorList>
            <person name="Sharma G."/>
            <person name="Khatri I."/>
            <person name="Kaur C."/>
            <person name="Mayilraj S."/>
            <person name="Subramanian S."/>
        </authorList>
    </citation>
    <scope>NUCLEOTIDE SEQUENCE [LARGE SCALE GENOMIC DNA]</scope>
    <source>
        <strain evidence="5 6">DSM 436</strain>
    </source>
</reference>
<evidence type="ECO:0000313" key="5">
    <source>
        <dbReference type="EMBL" id="EYF07751.1"/>
    </source>
</evidence>
<dbReference type="RefSeq" id="WP_044237327.1">
    <property type="nucleotide sequence ID" value="NZ_ASRX01000008.1"/>
</dbReference>